<evidence type="ECO:0000313" key="1">
    <source>
        <dbReference type="EMBL" id="OQV24211.1"/>
    </source>
</evidence>
<sequence>MTASLYMQVIPNAPALQDALHRPAKSSTDPNRSWWQFLRHLAYDCTVPKAQPVTSRPALRNERVAEDGDLLQCWLRSPLRSDQRFDARSSVIKDAEIIVHRFLRASRVSERFLMVIAQGQAAAAYFTS</sequence>
<keyword evidence="2" id="KW-1185">Reference proteome</keyword>
<evidence type="ECO:0000313" key="2">
    <source>
        <dbReference type="Proteomes" id="UP000192578"/>
    </source>
</evidence>
<accession>A0A1W0XAB3</accession>
<dbReference type="Proteomes" id="UP000192578">
    <property type="component" value="Unassembled WGS sequence"/>
</dbReference>
<comment type="caution">
    <text evidence="1">The sequence shown here is derived from an EMBL/GenBank/DDBJ whole genome shotgun (WGS) entry which is preliminary data.</text>
</comment>
<protein>
    <submittedName>
        <fullName evidence="1">Uncharacterized protein</fullName>
    </submittedName>
</protein>
<gene>
    <name evidence="1" type="ORF">BV898_02159</name>
</gene>
<name>A0A1W0XAB3_HYPEX</name>
<dbReference type="AlphaFoldDB" id="A0A1W0XAB3"/>
<reference evidence="2" key="1">
    <citation type="submission" date="2017-01" db="EMBL/GenBank/DDBJ databases">
        <title>Comparative genomics of anhydrobiosis in the tardigrade Hypsibius dujardini.</title>
        <authorList>
            <person name="Yoshida Y."/>
            <person name="Koutsovoulos G."/>
            <person name="Laetsch D."/>
            <person name="Stevens L."/>
            <person name="Kumar S."/>
            <person name="Horikawa D."/>
            <person name="Ishino K."/>
            <person name="Komine S."/>
            <person name="Tomita M."/>
            <person name="Blaxter M."/>
            <person name="Arakawa K."/>
        </authorList>
    </citation>
    <scope>NUCLEOTIDE SEQUENCE [LARGE SCALE GENOMIC DNA]</scope>
    <source>
        <strain evidence="2">Z151</strain>
    </source>
</reference>
<proteinExistence type="predicted"/>
<organism evidence="1 2">
    <name type="scientific">Hypsibius exemplaris</name>
    <name type="common">Freshwater tardigrade</name>
    <dbReference type="NCBI Taxonomy" id="2072580"/>
    <lineage>
        <taxon>Eukaryota</taxon>
        <taxon>Metazoa</taxon>
        <taxon>Ecdysozoa</taxon>
        <taxon>Tardigrada</taxon>
        <taxon>Eutardigrada</taxon>
        <taxon>Parachela</taxon>
        <taxon>Hypsibioidea</taxon>
        <taxon>Hypsibiidae</taxon>
        <taxon>Hypsibius</taxon>
    </lineage>
</organism>
<dbReference type="EMBL" id="MTYJ01000008">
    <property type="protein sequence ID" value="OQV24211.1"/>
    <property type="molecule type" value="Genomic_DNA"/>
</dbReference>